<evidence type="ECO:0000313" key="1">
    <source>
        <dbReference type="EMBL" id="BBY67563.1"/>
    </source>
</evidence>
<proteinExistence type="predicted"/>
<keyword evidence="2" id="KW-1185">Reference proteome</keyword>
<evidence type="ECO:0000313" key="2">
    <source>
        <dbReference type="Proteomes" id="UP000467148"/>
    </source>
</evidence>
<dbReference type="AlphaFoldDB" id="A0A7I7TFT5"/>
<organism evidence="1 2">
    <name type="scientific">Mycolicibacterium helvum</name>
    <dbReference type="NCBI Taxonomy" id="1534349"/>
    <lineage>
        <taxon>Bacteria</taxon>
        <taxon>Bacillati</taxon>
        <taxon>Actinomycetota</taxon>
        <taxon>Actinomycetes</taxon>
        <taxon>Mycobacteriales</taxon>
        <taxon>Mycobacteriaceae</taxon>
        <taxon>Mycolicibacterium</taxon>
    </lineage>
</organism>
<dbReference type="EMBL" id="AP022596">
    <property type="protein sequence ID" value="BBY67563.1"/>
    <property type="molecule type" value="Genomic_DNA"/>
</dbReference>
<dbReference type="KEGG" id="mhev:MHEL_58060"/>
<protein>
    <submittedName>
        <fullName evidence="1">Uncharacterized protein</fullName>
    </submittedName>
</protein>
<sequence>MLHMLSTNTHAMTVTRTAETLGIPLPTGYVEQIAEVDAFTAAVAQIAVTTDQLHEAVLDAIADGRDYHADETVQRLALDRSLTAQNISAHRAQTRADQMRRAALADWADEILEDWADALGPHSAALVDAAADANLSDLTDTAAAVAKGGDTMDKLHHAQVAVKAWTAAVNGFFSLASISSVGYNGDASVAIYTPARHSDLAPAFALADKSRTDVDAWTLARCGIPLDLATLGDFMSRAATFNADRETEARAEKEQLKQRVANSW</sequence>
<name>A0A7I7TFT5_9MYCO</name>
<gene>
    <name evidence="1" type="ORF">MHEL_58060</name>
</gene>
<reference evidence="1 2" key="1">
    <citation type="journal article" date="2019" name="Emerg. Microbes Infect.">
        <title>Comprehensive subspecies identification of 175 nontuberculous mycobacteria species based on 7547 genomic profiles.</title>
        <authorList>
            <person name="Matsumoto Y."/>
            <person name="Kinjo T."/>
            <person name="Motooka D."/>
            <person name="Nabeya D."/>
            <person name="Jung N."/>
            <person name="Uechi K."/>
            <person name="Horii T."/>
            <person name="Iida T."/>
            <person name="Fujita J."/>
            <person name="Nakamura S."/>
        </authorList>
    </citation>
    <scope>NUCLEOTIDE SEQUENCE [LARGE SCALE GENOMIC DNA]</scope>
    <source>
        <strain evidence="1 2">JCM 30396</strain>
    </source>
</reference>
<dbReference type="Proteomes" id="UP000467148">
    <property type="component" value="Chromosome"/>
</dbReference>
<accession>A0A7I7TFT5</accession>